<dbReference type="SUPFAM" id="SSF52467">
    <property type="entry name" value="DHS-like NAD/FAD-binding domain"/>
    <property type="match status" value="1"/>
</dbReference>
<reference evidence="4 5" key="1">
    <citation type="submission" date="2024-02" db="EMBL/GenBank/DDBJ databases">
        <authorList>
            <person name="Chen Y."/>
            <person name="Shah S."/>
            <person name="Dougan E. K."/>
            <person name="Thang M."/>
            <person name="Chan C."/>
        </authorList>
    </citation>
    <scope>NUCLEOTIDE SEQUENCE [LARGE SCALE GENOMIC DNA]</scope>
</reference>
<dbReference type="EMBL" id="CAXAMM010015658">
    <property type="protein sequence ID" value="CAK9036854.1"/>
    <property type="molecule type" value="Genomic_DNA"/>
</dbReference>
<evidence type="ECO:0000259" key="3">
    <source>
        <dbReference type="Pfam" id="PF08376"/>
    </source>
</evidence>
<dbReference type="Gene3D" id="3.40.50.1220">
    <property type="entry name" value="TPP-binding domain"/>
    <property type="match status" value="1"/>
</dbReference>
<dbReference type="Pfam" id="PF02146">
    <property type="entry name" value="SIR2"/>
    <property type="match status" value="1"/>
</dbReference>
<evidence type="ECO:0000256" key="2">
    <source>
        <dbReference type="SAM" id="MobiDB-lite"/>
    </source>
</evidence>
<dbReference type="InterPro" id="IPR026591">
    <property type="entry name" value="Sirtuin_cat_small_dom_sf"/>
</dbReference>
<protein>
    <submittedName>
        <fullName evidence="4">NAD-dependent deacetylase sir2D (Silent information regulator sir2D)</fullName>
    </submittedName>
</protein>
<feature type="compositionally biased region" description="Polar residues" evidence="2">
    <location>
        <begin position="473"/>
        <end position="493"/>
    </location>
</feature>
<dbReference type="Pfam" id="PF08376">
    <property type="entry name" value="NIT"/>
    <property type="match status" value="1"/>
</dbReference>
<gene>
    <name evidence="4" type="ORF">SCF082_LOCUS21904</name>
</gene>
<evidence type="ECO:0000313" key="5">
    <source>
        <dbReference type="Proteomes" id="UP001642464"/>
    </source>
</evidence>
<name>A0ABP0LCG3_9DINO</name>
<feature type="compositionally biased region" description="Polar residues" evidence="2">
    <location>
        <begin position="866"/>
        <end position="877"/>
    </location>
</feature>
<keyword evidence="1" id="KW-0808">Transferase</keyword>
<dbReference type="InterPro" id="IPR013587">
    <property type="entry name" value="Nitrate/nitrite_sensing"/>
</dbReference>
<organism evidence="4 5">
    <name type="scientific">Durusdinium trenchii</name>
    <dbReference type="NCBI Taxonomy" id="1381693"/>
    <lineage>
        <taxon>Eukaryota</taxon>
        <taxon>Sar</taxon>
        <taxon>Alveolata</taxon>
        <taxon>Dinophyceae</taxon>
        <taxon>Suessiales</taxon>
        <taxon>Symbiodiniaceae</taxon>
        <taxon>Durusdinium</taxon>
    </lineage>
</organism>
<proteinExistence type="predicted"/>
<feature type="domain" description="Nitrate/nitrite sensing protein" evidence="3">
    <location>
        <begin position="925"/>
        <end position="1186"/>
    </location>
</feature>
<evidence type="ECO:0000256" key="1">
    <source>
        <dbReference type="ARBA" id="ARBA00022679"/>
    </source>
</evidence>
<dbReference type="Gene3D" id="3.30.1600.10">
    <property type="entry name" value="SIR2/SIRT2 'Small Domain"/>
    <property type="match status" value="1"/>
</dbReference>
<feature type="compositionally biased region" description="Acidic residues" evidence="2">
    <location>
        <begin position="1601"/>
        <end position="1612"/>
    </location>
</feature>
<dbReference type="InterPro" id="IPR029035">
    <property type="entry name" value="DHS-like_NAD/FAD-binding_dom"/>
</dbReference>
<feature type="region of interest" description="Disordered" evidence="2">
    <location>
        <begin position="847"/>
        <end position="877"/>
    </location>
</feature>
<feature type="region of interest" description="Disordered" evidence="2">
    <location>
        <begin position="466"/>
        <end position="498"/>
    </location>
</feature>
<sequence>MPQESMTIRAEVMQYDGVRDSNWYFPLQDFIPKRGNHTAYESQSRRSCENGAITLGLNAEDFSDSAQDLQQNEVFNDVLPVSQLLCHITMSIEPPTVQRSNREGHSFVLLSLGGWPFRVRRIGTFEGLGDHGRVELSLGSGDFNEEECQMGGKYWCQLLELDWLGPKKDDQLVIDSEIPLEKGYIWFRVLCAESSGTALRVELLEDGVVPAWLDLRFLQVWAGDIPLGYLNKADVVQLLGNSWELNSFWWPPEQPNYLGFFKLEGLPLSLTVVKLDNSRLELRIVGLDCPEELQRLEVALQKRRLCLTSGTLLKVGSHIDQTFELTVKKKIRSPIKDYMTASPSTQVEVEEATAQSICEELPAAKMLMSQVRDAKGLLRLFVKCPMRGGERGLIAETMARRKLRLDCAALMTSDSSTPTMCDTYWMRPLDDDTEDAASTARQICEGFKLALFAHAQSMASLLAAEKKQKNHHLSSPTGQDSASQEHSGKSSDPYSFAAQEHSSTSSYPVARIPSSGSIGGFVNGLNQKVVNEDLPLPLRWTQNKLEYNIRPSSAGFVVDGYQKYVGMGLVHRSMKEMLSGKKDPDQSLVLEMRTFFISQKQASAAGHLAQFSHMVHEAVVGTPEHSHFVTWMNVTERTWTIDRVFLNDVLPAGNGYGGKAISEHLLAPPDLLFPDSKSQLLGSFIDSLPDLQKIVVCDVVNWNTYMLMAVAGSTTKQATDKLGDVLGFALQSELQAADLTRAQLSEWSLLDVFQRTVLGKMCSSVIKRVNNELKHNLKMESAEVIFGEGDEEMFGQRRPRMAIIVNLASNDLEAARRSKVRLASASEKLVPAQVSLHFGRQHSNGPETAHWWGGLPPMDDGESTLDKTQTPTSRRASQSMTLEGMGEFLEESWAEGYVQELTTHAHAESSSCFYFASMASGMTRLMHEMQIERGLSCRACAASADEAMKDSGTTKASERLQQQRGKTDKSLRQLIELVKIASSLAELGKLEARHQDVLRLQEQISIGLIVQRRLVDDAISDKINNWMDRYLMVCSSGDSAYHVLVGKLLHGIVRALHFALEEVKQAEPREAVAERCAILLRCKEQVGQERALIAAKGNSRWVESALAQDAFDTIKKGSLRLAHLVRSEGLHWSAPDNKLIVVSTLQEMHDLYEKEGTDPSYSIPASKAIAWFELLTRWIDAAYDQIQAEIEAITEQLPEDNVAKPCADMALMDPPEPLSLDARDEQAGLIVSELKAGKFSNVVVMAGAGISVSANLPDFRSKGGLYDQLRHTTNITSPETIFTRAAAPWFKVWCCATQFGAVHRSAIAPWRSLKFVAALLGWDRLLATLANPVVVACSGDAAESKERKEAVPLPLYAVARMEAAVLAALASGPQLDPPTLMCVVFLVMLWGALRFSDAQRVAVPEMDFEQGIVRCRCWKTKSSKTSMPWGCLTVGIYDDWTAAVKLLREKLGEVDFLIPGPFGGRASFTYTQAQLRRLLVCVAKVPEHAVSIYTLHSLKVTGLCWGLQLDIDGRCRRLWGHHRAREAGEAMVQKYGRDDVVPALRAQLVVARAIRGGWCPLTPQARGARQPCPEEPLAPAPSALRGAPLGLDICASGTSDTESESDENEAEAESSVSSVCGELLEADDEEDAVPGPAQLVGGKFLVNCRSHKFHAVILAGGSLRRACAPSQSVDEPHWETWVCCDLVGDLDLWGDPVTWVTFEEVSSCKRGFAVMTWVILQTWVCCDLVGDLDLGEIR</sequence>
<keyword evidence="5" id="KW-1185">Reference proteome</keyword>
<evidence type="ECO:0000313" key="4">
    <source>
        <dbReference type="EMBL" id="CAK9036854.1"/>
    </source>
</evidence>
<dbReference type="InterPro" id="IPR003000">
    <property type="entry name" value="Sirtuin"/>
</dbReference>
<dbReference type="SUPFAM" id="SSF56349">
    <property type="entry name" value="DNA breaking-rejoining enzymes"/>
    <property type="match status" value="1"/>
</dbReference>
<comment type="caution">
    <text evidence="4">The sequence shown here is derived from an EMBL/GenBank/DDBJ whole genome shotgun (WGS) entry which is preliminary data.</text>
</comment>
<accession>A0ABP0LCG3</accession>
<feature type="region of interest" description="Disordered" evidence="2">
    <location>
        <begin position="1595"/>
        <end position="1614"/>
    </location>
</feature>
<dbReference type="InterPro" id="IPR011010">
    <property type="entry name" value="DNA_brk_join_enz"/>
</dbReference>
<dbReference type="Proteomes" id="UP001642464">
    <property type="component" value="Unassembled WGS sequence"/>
</dbReference>